<dbReference type="EC" id="3.2.1.51" evidence="2"/>
<dbReference type="FunFam" id="3.20.20.80:FF:000052">
    <property type="entry name" value="Putative alpha-L-fucosidase 1"/>
    <property type="match status" value="1"/>
</dbReference>
<dbReference type="GO" id="GO:0016139">
    <property type="term" value="P:glycoside catabolic process"/>
    <property type="evidence" value="ECO:0007669"/>
    <property type="project" value="TreeGrafter"/>
</dbReference>
<evidence type="ECO:0000313" key="8">
    <source>
        <dbReference type="Proteomes" id="UP000011058"/>
    </source>
</evidence>
<sequence length="561" mass="62421">MQVLRGRGKLLLPFQHHHHRVFFKKHLVPLGVYVAPVGHKCHLRRVGARGIGLRRIGQSSCRRPPDTQHGKLIGLDGGWNTQHRVFTGLTSKISLCTNTAEGASLPQIAFSPMRISVKNILLALLATATATLAQPRPTPRQLNWQQLETTAFLHFTVNTFTDKEWGDGTESPAVFNPTKLDARQWIRSLKEAGFKMAILTAKHHDGFCLWPTRTTEHSVKNSPWKNGKGDVVRDVADACREYGLKFGVYLSPWDRHESLYGTPAYNNFYKSQLRELLTNYGPLAEVWFDGAKGENAKDMVYDFAGYWALVRQLQPNAVMFSDAGPDVRWVGNEAGNAGETCWSTINTDGLAPGKADATYLNRGDANGKSWVPAETDVSIRPGWFYHPAEDSKVRTPKNLVNLYYQSVGRNSLLLLNVPPNRDGLFSDADVASLKAFRRILNETFKTNLVAAAPRLTDKKLGTFVSVKPDQPLVVKLNGEAEFDRISIQENIANGQHVIDGKVEYWNGTDWTALSAFTTVGYKRLLRFPAVKASQVRITITNAKGPVELAEVGVFKASAEEE</sequence>
<dbReference type="SUPFAM" id="SSF49785">
    <property type="entry name" value="Galactose-binding domain-like"/>
    <property type="match status" value="1"/>
</dbReference>
<organism evidence="7 8">
    <name type="scientific">Fibrella aestuarina BUZ 2</name>
    <dbReference type="NCBI Taxonomy" id="1166018"/>
    <lineage>
        <taxon>Bacteria</taxon>
        <taxon>Pseudomonadati</taxon>
        <taxon>Bacteroidota</taxon>
        <taxon>Cytophagia</taxon>
        <taxon>Cytophagales</taxon>
        <taxon>Spirosomataceae</taxon>
        <taxon>Fibrella</taxon>
    </lineage>
</organism>
<dbReference type="EMBL" id="HE796683">
    <property type="protein sequence ID" value="CCH02920.1"/>
    <property type="molecule type" value="Genomic_DNA"/>
</dbReference>
<keyword evidence="4 7" id="KW-0378">Hydrolase</keyword>
<evidence type="ECO:0000256" key="3">
    <source>
        <dbReference type="ARBA" id="ARBA00022729"/>
    </source>
</evidence>
<dbReference type="STRING" id="1166018.FAES_4921"/>
<dbReference type="SUPFAM" id="SSF51445">
    <property type="entry name" value="(Trans)glycosidases"/>
    <property type="match status" value="1"/>
</dbReference>
<protein>
    <recommendedName>
        <fullName evidence="2">alpha-L-fucosidase</fullName>
        <ecNumber evidence="2">3.2.1.51</ecNumber>
    </recommendedName>
</protein>
<dbReference type="InterPro" id="IPR000933">
    <property type="entry name" value="Glyco_hydro_29"/>
</dbReference>
<evidence type="ECO:0000256" key="1">
    <source>
        <dbReference type="ARBA" id="ARBA00007951"/>
    </source>
</evidence>
<dbReference type="PATRIC" id="fig|1166018.3.peg.1891"/>
<dbReference type="KEGG" id="fae:FAES_4921"/>
<name>I0KFL7_9BACT</name>
<dbReference type="PANTHER" id="PTHR10030">
    <property type="entry name" value="ALPHA-L-FUCOSIDASE"/>
    <property type="match status" value="1"/>
</dbReference>
<evidence type="ECO:0000256" key="4">
    <source>
        <dbReference type="ARBA" id="ARBA00022801"/>
    </source>
</evidence>
<dbReference type="InterPro" id="IPR017853">
    <property type="entry name" value="GH"/>
</dbReference>
<dbReference type="Pfam" id="PF01120">
    <property type="entry name" value="Alpha_L_fucos"/>
    <property type="match status" value="1"/>
</dbReference>
<dbReference type="SMART" id="SM00812">
    <property type="entry name" value="Alpha_L_fucos"/>
    <property type="match status" value="1"/>
</dbReference>
<evidence type="ECO:0000256" key="5">
    <source>
        <dbReference type="ARBA" id="ARBA00023295"/>
    </source>
</evidence>
<keyword evidence="5 7" id="KW-0326">Glycosidase</keyword>
<evidence type="ECO:0000256" key="2">
    <source>
        <dbReference type="ARBA" id="ARBA00012662"/>
    </source>
</evidence>
<dbReference type="HOGENOM" id="CLU_002934_7_1_10"/>
<dbReference type="GO" id="GO:0006004">
    <property type="term" value="P:fucose metabolic process"/>
    <property type="evidence" value="ECO:0007669"/>
    <property type="project" value="TreeGrafter"/>
</dbReference>
<keyword evidence="8" id="KW-1185">Reference proteome</keyword>
<dbReference type="Gene3D" id="2.60.120.260">
    <property type="entry name" value="Galactose-binding domain-like"/>
    <property type="match status" value="1"/>
</dbReference>
<dbReference type="AlphaFoldDB" id="I0KFL7"/>
<dbReference type="SMR" id="I0KFL7"/>
<dbReference type="Gene3D" id="3.20.20.80">
    <property type="entry name" value="Glycosidases"/>
    <property type="match status" value="1"/>
</dbReference>
<dbReference type="PANTHER" id="PTHR10030:SF37">
    <property type="entry name" value="ALPHA-L-FUCOSIDASE-RELATED"/>
    <property type="match status" value="1"/>
</dbReference>
<dbReference type="eggNOG" id="COG3669">
    <property type="taxonomic scope" value="Bacteria"/>
</dbReference>
<dbReference type="Proteomes" id="UP000011058">
    <property type="component" value="Chromosome"/>
</dbReference>
<gene>
    <name evidence="7" type="ORF">FAES_4921</name>
</gene>
<dbReference type="InterPro" id="IPR008979">
    <property type="entry name" value="Galactose-bd-like_sf"/>
</dbReference>
<reference evidence="7 8" key="1">
    <citation type="journal article" date="2012" name="J. Bacteriol.">
        <title>Genome Sequence of Fibrella aestuarina BUZ 2T, a Filamentous Marine Bacterium.</title>
        <authorList>
            <person name="Filippini M."/>
            <person name="Qi W."/>
            <person name="Blom J."/>
            <person name="Goesmann A."/>
            <person name="Smits T.H."/>
            <person name="Bagheri H.C."/>
        </authorList>
    </citation>
    <scope>NUCLEOTIDE SEQUENCE [LARGE SCALE GENOMIC DNA]</scope>
    <source>
        <strain evidence="8">BUZ 2T</strain>
    </source>
</reference>
<dbReference type="InterPro" id="IPR057739">
    <property type="entry name" value="Glyco_hydro_29_N"/>
</dbReference>
<evidence type="ECO:0000313" key="7">
    <source>
        <dbReference type="EMBL" id="CCH02920.1"/>
    </source>
</evidence>
<dbReference type="GO" id="GO:0004560">
    <property type="term" value="F:alpha-L-fucosidase activity"/>
    <property type="evidence" value="ECO:0007669"/>
    <property type="project" value="UniProtKB-EC"/>
</dbReference>
<comment type="similarity">
    <text evidence="1">Belongs to the glycosyl hydrolase 29 family.</text>
</comment>
<evidence type="ECO:0000259" key="6">
    <source>
        <dbReference type="Pfam" id="PF01120"/>
    </source>
</evidence>
<proteinExistence type="inferred from homology"/>
<keyword evidence="3" id="KW-0732">Signal</keyword>
<feature type="domain" description="Glycoside hydrolase family 29 N-terminal" evidence="6">
    <location>
        <begin position="151"/>
        <end position="436"/>
    </location>
</feature>
<accession>I0KFL7</accession>
<dbReference type="GO" id="GO:0005764">
    <property type="term" value="C:lysosome"/>
    <property type="evidence" value="ECO:0007669"/>
    <property type="project" value="TreeGrafter"/>
</dbReference>